<dbReference type="AlphaFoldDB" id="A0AAF0V715"/>
<name>A0AAF0V715_SOLVR</name>
<protein>
    <submittedName>
        <fullName evidence="2">Uncharacterized protein</fullName>
    </submittedName>
</protein>
<gene>
    <name evidence="2" type="ORF">MTR67_051321</name>
</gene>
<dbReference type="Proteomes" id="UP001234989">
    <property type="component" value="Chromosome 12"/>
</dbReference>
<keyword evidence="3" id="KW-1185">Reference proteome</keyword>
<organism evidence="2 3">
    <name type="scientific">Solanum verrucosum</name>
    <dbReference type="NCBI Taxonomy" id="315347"/>
    <lineage>
        <taxon>Eukaryota</taxon>
        <taxon>Viridiplantae</taxon>
        <taxon>Streptophyta</taxon>
        <taxon>Embryophyta</taxon>
        <taxon>Tracheophyta</taxon>
        <taxon>Spermatophyta</taxon>
        <taxon>Magnoliopsida</taxon>
        <taxon>eudicotyledons</taxon>
        <taxon>Gunneridae</taxon>
        <taxon>Pentapetalae</taxon>
        <taxon>asterids</taxon>
        <taxon>lamiids</taxon>
        <taxon>Solanales</taxon>
        <taxon>Solanaceae</taxon>
        <taxon>Solanoideae</taxon>
        <taxon>Solaneae</taxon>
        <taxon>Solanum</taxon>
    </lineage>
</organism>
<dbReference type="EMBL" id="CP133623">
    <property type="protein sequence ID" value="WMV57936.1"/>
    <property type="molecule type" value="Genomic_DNA"/>
</dbReference>
<evidence type="ECO:0000313" key="3">
    <source>
        <dbReference type="Proteomes" id="UP001234989"/>
    </source>
</evidence>
<feature type="region of interest" description="Disordered" evidence="1">
    <location>
        <begin position="14"/>
        <end position="42"/>
    </location>
</feature>
<proteinExistence type="predicted"/>
<evidence type="ECO:0000313" key="2">
    <source>
        <dbReference type="EMBL" id="WMV57936.1"/>
    </source>
</evidence>
<sequence length="70" mass="8054">MFWLGKIDYKIRKCPTGSSKEGDNHRRAQPYPFSGPSGGRKKDRFYALQTRQDHEGSPIVVIYSMYEDGV</sequence>
<accession>A0AAF0V715</accession>
<evidence type="ECO:0000256" key="1">
    <source>
        <dbReference type="SAM" id="MobiDB-lite"/>
    </source>
</evidence>
<reference evidence="2" key="1">
    <citation type="submission" date="2023-08" db="EMBL/GenBank/DDBJ databases">
        <title>A de novo genome assembly of Solanum verrucosum Schlechtendal, a Mexican diploid species geographically isolated from the other diploid A-genome species in potato relatives.</title>
        <authorList>
            <person name="Hosaka K."/>
        </authorList>
    </citation>
    <scope>NUCLEOTIDE SEQUENCE</scope>
    <source>
        <tissue evidence="2">Young leaves</tissue>
    </source>
</reference>